<evidence type="ECO:0000313" key="3">
    <source>
        <dbReference type="EMBL" id="CAE1295087.1"/>
    </source>
</evidence>
<reference evidence="3" key="1">
    <citation type="submission" date="2021-01" db="EMBL/GenBank/DDBJ databases">
        <authorList>
            <person name="Li R."/>
            <person name="Bekaert M."/>
        </authorList>
    </citation>
    <scope>NUCLEOTIDE SEQUENCE</scope>
    <source>
        <strain evidence="3">Farmed</strain>
    </source>
</reference>
<comment type="caution">
    <text evidence="3">The sequence shown here is derived from an EMBL/GenBank/DDBJ whole genome shotgun (WGS) entry which is preliminary data.</text>
</comment>
<organism evidence="3 4">
    <name type="scientific">Acanthosepion pharaonis</name>
    <name type="common">Pharaoh cuttlefish</name>
    <name type="synonym">Sepia pharaonis</name>
    <dbReference type="NCBI Taxonomy" id="158019"/>
    <lineage>
        <taxon>Eukaryota</taxon>
        <taxon>Metazoa</taxon>
        <taxon>Spiralia</taxon>
        <taxon>Lophotrochozoa</taxon>
        <taxon>Mollusca</taxon>
        <taxon>Cephalopoda</taxon>
        <taxon>Coleoidea</taxon>
        <taxon>Decapodiformes</taxon>
        <taxon>Sepiida</taxon>
        <taxon>Sepiina</taxon>
        <taxon>Sepiidae</taxon>
        <taxon>Acanthosepion</taxon>
    </lineage>
</organism>
<dbReference type="InterPro" id="IPR015915">
    <property type="entry name" value="Kelch-typ_b-propeller"/>
</dbReference>
<dbReference type="InterPro" id="IPR006652">
    <property type="entry name" value="Kelch_1"/>
</dbReference>
<keyword evidence="1" id="KW-0880">Kelch repeat</keyword>
<dbReference type="EMBL" id="CAHIKZ030003010">
    <property type="protein sequence ID" value="CAE1295087.1"/>
    <property type="molecule type" value="Genomic_DNA"/>
</dbReference>
<dbReference type="Proteomes" id="UP000597762">
    <property type="component" value="Unassembled WGS sequence"/>
</dbReference>
<dbReference type="Pfam" id="PF24681">
    <property type="entry name" value="Kelch_KLHDC2_KLHL20_DRC7"/>
    <property type="match status" value="2"/>
</dbReference>
<evidence type="ECO:0000313" key="4">
    <source>
        <dbReference type="Proteomes" id="UP000597762"/>
    </source>
</evidence>
<dbReference type="PANTHER" id="PTHR46228">
    <property type="entry name" value="KELCH DOMAIN-CONTAINING PROTEIN"/>
    <property type="match status" value="1"/>
</dbReference>
<dbReference type="Gene3D" id="2.120.10.80">
    <property type="entry name" value="Kelch-type beta propeller"/>
    <property type="match status" value="2"/>
</dbReference>
<gene>
    <name evidence="3" type="ORF">SPHA_50749</name>
</gene>
<keyword evidence="4" id="KW-1185">Reference proteome</keyword>
<dbReference type="OrthoDB" id="432528at2759"/>
<evidence type="ECO:0000256" key="2">
    <source>
        <dbReference type="ARBA" id="ARBA00022737"/>
    </source>
</evidence>
<evidence type="ECO:0000256" key="1">
    <source>
        <dbReference type="ARBA" id="ARBA00022441"/>
    </source>
</evidence>
<dbReference type="AlphaFoldDB" id="A0A812D7B0"/>
<dbReference type="SMART" id="SM00612">
    <property type="entry name" value="Kelch"/>
    <property type="match status" value="2"/>
</dbReference>
<dbReference type="SUPFAM" id="SSF117281">
    <property type="entry name" value="Kelch motif"/>
    <property type="match status" value="2"/>
</dbReference>
<dbReference type="PANTHER" id="PTHR46228:SF2">
    <property type="entry name" value="KELCH REPEAT PROTEIN (AFU_ORTHOLOGUE AFUA_4G14350)"/>
    <property type="match status" value="1"/>
</dbReference>
<proteinExistence type="predicted"/>
<accession>A0A812D7B0</accession>
<sequence>MVVWGGYQVSEPHSEKYCPSHELWIYNSLVRQWKCYKTRGEVPQGRSGSIAHMIDHYFYVHGGHTESGNTNSIYRLDMQTLTWQKLLTNHQELLPSPRDKQASWLYKNKIYCFGGHGPAIEDYLCNSGEYVKDHSSGTTYPRGWNNQLLIFDTETGQWSNPKCSGQIPSPRAAHAATRIGSTVYVFGGRHLQMRTNDLHSLDLETNAWTKLETNSKPPCGRSWSSFTAVSPTRILLCGGFTQDNRPLTDLWLLNVPNLQWQRLPQRLSMPRLWHSCCVTRDEDILIFGGCCSNILDYEREAVHTNEVLCLRVNPKSLVRLCVECLVANSKQTKSEWKYLPEALFKLVTLNEESSNMEQNTNSGFADLNIMTTY</sequence>
<protein>
    <submittedName>
        <fullName evidence="3">Kelch domain-containing protein 2</fullName>
    </submittedName>
</protein>
<keyword evidence="2" id="KW-0677">Repeat</keyword>
<name>A0A812D7B0_ACAPH</name>